<keyword evidence="3" id="KW-1185">Reference proteome</keyword>
<evidence type="ECO:0000313" key="2">
    <source>
        <dbReference type="EMBL" id="GFS64304.1"/>
    </source>
</evidence>
<evidence type="ECO:0000313" key="1">
    <source>
        <dbReference type="EMBL" id="GFS62781.1"/>
    </source>
</evidence>
<dbReference type="EMBL" id="BMAW01094231">
    <property type="protein sequence ID" value="GFS64304.1"/>
    <property type="molecule type" value="Genomic_DNA"/>
</dbReference>
<dbReference type="AlphaFoldDB" id="A0A8X6IW78"/>
<comment type="caution">
    <text evidence="1">The sequence shown here is derived from an EMBL/GenBank/DDBJ whole genome shotgun (WGS) entry which is preliminary data.</text>
</comment>
<evidence type="ECO:0000313" key="3">
    <source>
        <dbReference type="Proteomes" id="UP000887013"/>
    </source>
</evidence>
<proteinExistence type="predicted"/>
<sequence length="371" mass="45000">MNARFWPSLQLTAHVRIALGILQNIEFTEVLSDFRFENVVRKLQNVHENLSSLSLPGVMKKRTVCIVGALVKETKKWYNCHKIFFLGENLDFWNRIRWHSHGTINRYETARSLVQDENMDIKRRFYLASEYYLEENAQNLWRGMNEECRTDIISDCCTRIRSLWLEAVLSRNPLDWLQISDIIQNDHFPVENRNFILDNPLGFLRVYRRMPTPSARYKSLLHAISSRKLHQYDLYVCLFEMEDHELETFFNRFSTNMRVIVLKTFLHWPFQKLFLIVLERFRSQLWNISYLDLFKFILLFRFETEWLDYDYVALVKEMWAHIPSNVQSELKPDAIFPYLNHILENDGQECISIDFIRQYRRDREYKYLNFW</sequence>
<organism evidence="1 3">
    <name type="scientific">Nephila pilipes</name>
    <name type="common">Giant wood spider</name>
    <name type="synonym">Nephila maculata</name>
    <dbReference type="NCBI Taxonomy" id="299642"/>
    <lineage>
        <taxon>Eukaryota</taxon>
        <taxon>Metazoa</taxon>
        <taxon>Ecdysozoa</taxon>
        <taxon>Arthropoda</taxon>
        <taxon>Chelicerata</taxon>
        <taxon>Arachnida</taxon>
        <taxon>Araneae</taxon>
        <taxon>Araneomorphae</taxon>
        <taxon>Entelegynae</taxon>
        <taxon>Araneoidea</taxon>
        <taxon>Nephilidae</taxon>
        <taxon>Nephila</taxon>
    </lineage>
</organism>
<accession>A0A8X6IW78</accession>
<dbReference type="OrthoDB" id="6418612at2759"/>
<protein>
    <submittedName>
        <fullName evidence="1">Uncharacterized protein</fullName>
    </submittedName>
</protein>
<reference evidence="1" key="1">
    <citation type="submission" date="2020-08" db="EMBL/GenBank/DDBJ databases">
        <title>Multicomponent nature underlies the extraordinary mechanical properties of spider dragline silk.</title>
        <authorList>
            <person name="Kono N."/>
            <person name="Nakamura H."/>
            <person name="Mori M."/>
            <person name="Yoshida Y."/>
            <person name="Ohtoshi R."/>
            <person name="Malay A.D."/>
            <person name="Moran D.A.P."/>
            <person name="Tomita M."/>
            <person name="Numata K."/>
            <person name="Arakawa K."/>
        </authorList>
    </citation>
    <scope>NUCLEOTIDE SEQUENCE</scope>
</reference>
<name>A0A8X6IW78_NEPPI</name>
<dbReference type="Proteomes" id="UP000887013">
    <property type="component" value="Unassembled WGS sequence"/>
</dbReference>
<dbReference type="EMBL" id="BMAW01093920">
    <property type="protein sequence ID" value="GFS62781.1"/>
    <property type="molecule type" value="Genomic_DNA"/>
</dbReference>
<gene>
    <name evidence="1" type="primary">NCL1_38110</name>
    <name evidence="2" type="ORF">NPIL_100271</name>
    <name evidence="1" type="ORF">NPIL_73781</name>
</gene>